<comment type="caution">
    <text evidence="10">The sequence shown here is derived from an EMBL/GenBank/DDBJ whole genome shotgun (WGS) entry which is preliminary data.</text>
</comment>
<accession>A0A9D1VSM3</accession>
<evidence type="ECO:0000256" key="3">
    <source>
        <dbReference type="ARBA" id="ARBA00022452"/>
    </source>
</evidence>
<evidence type="ECO:0000313" key="10">
    <source>
        <dbReference type="EMBL" id="HIX45810.1"/>
    </source>
</evidence>
<dbReference type="InterPro" id="IPR039426">
    <property type="entry name" value="TonB-dep_rcpt-like"/>
</dbReference>
<evidence type="ECO:0000256" key="5">
    <source>
        <dbReference type="ARBA" id="ARBA00023136"/>
    </source>
</evidence>
<dbReference type="Proteomes" id="UP000824246">
    <property type="component" value="Unassembled WGS sequence"/>
</dbReference>
<protein>
    <submittedName>
        <fullName evidence="10">TonB-dependent receptor</fullName>
    </submittedName>
</protein>
<dbReference type="InterPro" id="IPR037066">
    <property type="entry name" value="Plug_dom_sf"/>
</dbReference>
<proteinExistence type="inferred from homology"/>
<evidence type="ECO:0000256" key="6">
    <source>
        <dbReference type="ARBA" id="ARBA00023237"/>
    </source>
</evidence>
<dbReference type="SUPFAM" id="SSF49464">
    <property type="entry name" value="Carboxypeptidase regulatory domain-like"/>
    <property type="match status" value="1"/>
</dbReference>
<keyword evidence="5 7" id="KW-0472">Membrane</keyword>
<dbReference type="Gene3D" id="2.40.170.20">
    <property type="entry name" value="TonB-dependent receptor, beta-barrel domain"/>
    <property type="match status" value="1"/>
</dbReference>
<dbReference type="NCBIfam" id="TIGR04057">
    <property type="entry name" value="SusC_RagA_signa"/>
    <property type="match status" value="1"/>
</dbReference>
<dbReference type="EMBL" id="DXFB01000160">
    <property type="protein sequence ID" value="HIX45810.1"/>
    <property type="molecule type" value="Genomic_DNA"/>
</dbReference>
<reference evidence="10" key="1">
    <citation type="journal article" date="2021" name="PeerJ">
        <title>Extensive microbial diversity within the chicken gut microbiome revealed by metagenomics and culture.</title>
        <authorList>
            <person name="Gilroy R."/>
            <person name="Ravi A."/>
            <person name="Getino M."/>
            <person name="Pursley I."/>
            <person name="Horton D.L."/>
            <person name="Alikhan N.F."/>
            <person name="Baker D."/>
            <person name="Gharbi K."/>
            <person name="Hall N."/>
            <person name="Watson M."/>
            <person name="Adriaenssens E.M."/>
            <person name="Foster-Nyarko E."/>
            <person name="Jarju S."/>
            <person name="Secka A."/>
            <person name="Antonio M."/>
            <person name="Oren A."/>
            <person name="Chaudhuri R.R."/>
            <person name="La Ragione R."/>
            <person name="Hildebrand F."/>
            <person name="Pallen M.J."/>
        </authorList>
    </citation>
    <scope>NUCLEOTIDE SEQUENCE</scope>
    <source>
        <strain evidence="10">ChiHjej12B11-16260</strain>
    </source>
</reference>
<keyword evidence="3 7" id="KW-1134">Transmembrane beta strand</keyword>
<comment type="subcellular location">
    <subcellularLocation>
        <location evidence="1 7">Cell outer membrane</location>
        <topology evidence="1 7">Multi-pass membrane protein</topology>
    </subcellularLocation>
</comment>
<keyword evidence="6 7" id="KW-0998">Cell outer membrane</keyword>
<dbReference type="SUPFAM" id="SSF56935">
    <property type="entry name" value="Porins"/>
    <property type="match status" value="1"/>
</dbReference>
<keyword evidence="2 7" id="KW-0813">Transport</keyword>
<dbReference type="Pfam" id="PF13715">
    <property type="entry name" value="CarbopepD_reg_2"/>
    <property type="match status" value="1"/>
</dbReference>
<name>A0A9D1VSM3_9BACT</name>
<evidence type="ECO:0000256" key="1">
    <source>
        <dbReference type="ARBA" id="ARBA00004571"/>
    </source>
</evidence>
<dbReference type="Gene3D" id="2.170.130.10">
    <property type="entry name" value="TonB-dependent receptor, plug domain"/>
    <property type="match status" value="1"/>
</dbReference>
<feature type="signal peptide" evidence="8">
    <location>
        <begin position="1"/>
        <end position="22"/>
    </location>
</feature>
<feature type="domain" description="TonB-dependent receptor plug" evidence="9">
    <location>
        <begin position="113"/>
        <end position="219"/>
    </location>
</feature>
<evidence type="ECO:0000313" key="11">
    <source>
        <dbReference type="Proteomes" id="UP000824246"/>
    </source>
</evidence>
<reference evidence="10" key="2">
    <citation type="submission" date="2021-04" db="EMBL/GenBank/DDBJ databases">
        <authorList>
            <person name="Gilroy R."/>
        </authorList>
    </citation>
    <scope>NUCLEOTIDE SEQUENCE</scope>
    <source>
        <strain evidence="10">ChiHjej12B11-16260</strain>
    </source>
</reference>
<comment type="similarity">
    <text evidence="7">Belongs to the TonB-dependent receptor family.</text>
</comment>
<dbReference type="GO" id="GO:0009279">
    <property type="term" value="C:cell outer membrane"/>
    <property type="evidence" value="ECO:0007669"/>
    <property type="project" value="UniProtKB-SubCell"/>
</dbReference>
<keyword evidence="8" id="KW-0732">Signal</keyword>
<dbReference type="InterPro" id="IPR012910">
    <property type="entry name" value="Plug_dom"/>
</dbReference>
<dbReference type="PROSITE" id="PS52016">
    <property type="entry name" value="TONB_DEPENDENT_REC_3"/>
    <property type="match status" value="1"/>
</dbReference>
<dbReference type="InterPro" id="IPR008969">
    <property type="entry name" value="CarboxyPept-like_regulatory"/>
</dbReference>
<evidence type="ECO:0000256" key="2">
    <source>
        <dbReference type="ARBA" id="ARBA00022448"/>
    </source>
</evidence>
<evidence type="ECO:0000259" key="9">
    <source>
        <dbReference type="Pfam" id="PF07715"/>
    </source>
</evidence>
<evidence type="ECO:0000256" key="8">
    <source>
        <dbReference type="SAM" id="SignalP"/>
    </source>
</evidence>
<keyword evidence="10" id="KW-0675">Receptor</keyword>
<keyword evidence="4 7" id="KW-0812">Transmembrane</keyword>
<organism evidence="10 11">
    <name type="scientific">Candidatus Barnesiella excrementipullorum</name>
    <dbReference type="NCBI Taxonomy" id="2838479"/>
    <lineage>
        <taxon>Bacteria</taxon>
        <taxon>Pseudomonadati</taxon>
        <taxon>Bacteroidota</taxon>
        <taxon>Bacteroidia</taxon>
        <taxon>Bacteroidales</taxon>
        <taxon>Barnesiellaceae</taxon>
        <taxon>Barnesiella</taxon>
    </lineage>
</organism>
<dbReference type="InterPro" id="IPR023996">
    <property type="entry name" value="TonB-dep_OMP_SusC/RagA"/>
</dbReference>
<evidence type="ECO:0000256" key="7">
    <source>
        <dbReference type="PROSITE-ProRule" id="PRU01360"/>
    </source>
</evidence>
<gene>
    <name evidence="10" type="ORF">H9982_06275</name>
</gene>
<dbReference type="Gene3D" id="2.60.40.1120">
    <property type="entry name" value="Carboxypeptidase-like, regulatory domain"/>
    <property type="match status" value="1"/>
</dbReference>
<dbReference type="NCBIfam" id="TIGR04056">
    <property type="entry name" value="OMP_RagA_SusC"/>
    <property type="match status" value="1"/>
</dbReference>
<dbReference type="InterPro" id="IPR023997">
    <property type="entry name" value="TonB-dep_OMP_SusC/RagA_CS"/>
</dbReference>
<dbReference type="Pfam" id="PF07715">
    <property type="entry name" value="Plug"/>
    <property type="match status" value="1"/>
</dbReference>
<dbReference type="AlphaFoldDB" id="A0A9D1VSM3"/>
<sequence>MKNYSFRTLLVLLMTLPAVASAQVRGVVYDKSSGDPMVGVSIVVKENSSVGTMTDMDGKFTIKAKDGETLQFSYIGYNDLAMKATSKEEMRIYLVENAVEMDEVVVVGVAMKKSDLTGSVQHLSADNIKNVPTADINQALQGRVPGVYVKSSPRPGETASIKVRGNNSISYGTNPIYVVDGLVMDSGFDALNPNDIESIDVLKDASATAIYGARGANGVIIITTKKGKSKEGRLSYDGWVGFQDFTKTIPFLNGEQLFDLRAESYVNSELRYKHPTWTEEQIQRQAERIYYTREPGRNQAFSERELNALNNGMSYNWLDMVTQPGLEQNHSLSFQKATDKGNIYISFGYNQQKGQVIETGYERFTGKVNVEQEIKSWLKVGTNNSFSYSEQLPSKGDIFYSALTACPLLEPSEDYTYMLTGLVENQSATNPLLTKYIERDLISSRLLSTSYVNINPIKGLDIRSTFSLNFQNYEDYSYYGTKSAESINNGRDGQSVQKKGRNVEWAWDNSVQYSNTFNDVHRVSALFSMSYSRLSGNYNQINAQGYGNDLFGYKNMSGAADKENVWYASDFWASTLASYMLRANYSYDARYYITLTGRFDGSSKFGPNHKWGFFPSVAASWNIANEKFMESVRDINNLRLRVGYGVAGNQNIDRYKYYTIFSPSTSLESVIFTNGGEFGNPDLRWEEQKQVNVGLDFGAWNDRLNFSIDYFHIDNDNLLMMRSMAASSGYLRKMDNVGCMTNQGVEFAINATPIQTKDWTWTVGFNIAHDRNKVTKLYDDVTYIYNLGGYSNNEIQTTGNLFIGESINNFYIYEFDRIIQNTPEDLALAKKYSEATGRIIEAGDVLPKDRNNDGTIDDKDRYIAGSSDPLFYGGLSTTLSWKGLSLDIFCNFSYGAKAVSSLYETLLNTSGMPVATAHADMLNRWTPDNPSTTIPRAFFASGRYSRSETDISLQDASFFRLANVTLSYTFPAELTRKAYIENLRLYVTGNNLLTATKYKGYDPEMGDWYPATRMIVCGLNITF</sequence>
<feature type="chain" id="PRO_5038409698" evidence="8">
    <location>
        <begin position="23"/>
        <end position="1023"/>
    </location>
</feature>
<evidence type="ECO:0000256" key="4">
    <source>
        <dbReference type="ARBA" id="ARBA00022692"/>
    </source>
</evidence>
<dbReference type="InterPro" id="IPR036942">
    <property type="entry name" value="Beta-barrel_TonB_sf"/>
</dbReference>